<dbReference type="EMBL" id="NMQW01000013">
    <property type="protein sequence ID" value="OXM86671.1"/>
    <property type="molecule type" value="Genomic_DNA"/>
</dbReference>
<dbReference type="GO" id="GO:0016491">
    <property type="term" value="F:oxidoreductase activity"/>
    <property type="evidence" value="ECO:0007669"/>
    <property type="project" value="UniProtKB-KW"/>
</dbReference>
<dbReference type="SUPFAM" id="SSF51735">
    <property type="entry name" value="NAD(P)-binding Rossmann-fold domains"/>
    <property type="match status" value="1"/>
</dbReference>
<dbReference type="RefSeq" id="WP_094014618.1">
    <property type="nucleotide sequence ID" value="NZ_NMQW01000013.1"/>
</dbReference>
<evidence type="ECO:0000313" key="5">
    <source>
        <dbReference type="Proteomes" id="UP000215509"/>
    </source>
</evidence>
<dbReference type="Gene3D" id="3.30.360.10">
    <property type="entry name" value="Dihydrodipicolinate Reductase, domain 2"/>
    <property type="match status" value="1"/>
</dbReference>
<evidence type="ECO:0000256" key="1">
    <source>
        <dbReference type="ARBA" id="ARBA00023002"/>
    </source>
</evidence>
<dbReference type="PANTHER" id="PTHR43818:SF11">
    <property type="entry name" value="BCDNA.GH03377"/>
    <property type="match status" value="1"/>
</dbReference>
<dbReference type="AlphaFoldDB" id="A0A229UTS6"/>
<protein>
    <submittedName>
        <fullName evidence="4">Oxidoreductase</fullName>
    </submittedName>
</protein>
<evidence type="ECO:0000313" key="4">
    <source>
        <dbReference type="EMBL" id="OXM86671.1"/>
    </source>
</evidence>
<keyword evidence="1" id="KW-0560">Oxidoreductase</keyword>
<evidence type="ECO:0000259" key="2">
    <source>
        <dbReference type="Pfam" id="PF01408"/>
    </source>
</evidence>
<feature type="domain" description="Gfo/Idh/MocA-like oxidoreductase N-terminal" evidence="2">
    <location>
        <begin position="14"/>
        <end position="119"/>
    </location>
</feature>
<gene>
    <name evidence="4" type="ORF">CF651_09500</name>
</gene>
<dbReference type="SUPFAM" id="SSF55347">
    <property type="entry name" value="Glyceraldehyde-3-phosphate dehydrogenase-like, C-terminal domain"/>
    <property type="match status" value="1"/>
</dbReference>
<feature type="domain" description="GFO/IDH/MocA-like oxidoreductase" evidence="3">
    <location>
        <begin position="130"/>
        <end position="255"/>
    </location>
</feature>
<dbReference type="GO" id="GO:0000166">
    <property type="term" value="F:nucleotide binding"/>
    <property type="evidence" value="ECO:0007669"/>
    <property type="project" value="InterPro"/>
</dbReference>
<dbReference type="Gene3D" id="3.40.50.720">
    <property type="entry name" value="NAD(P)-binding Rossmann-like Domain"/>
    <property type="match status" value="1"/>
</dbReference>
<accession>A0A229UTS6</accession>
<dbReference type="InterPro" id="IPR036291">
    <property type="entry name" value="NAD(P)-bd_dom_sf"/>
</dbReference>
<dbReference type="OrthoDB" id="9815825at2"/>
<keyword evidence="5" id="KW-1185">Reference proteome</keyword>
<dbReference type="PANTHER" id="PTHR43818">
    <property type="entry name" value="BCDNA.GH03377"/>
    <property type="match status" value="1"/>
</dbReference>
<comment type="caution">
    <text evidence="4">The sequence shown here is derived from an EMBL/GenBank/DDBJ whole genome shotgun (WGS) entry which is preliminary data.</text>
</comment>
<dbReference type="Pfam" id="PF22725">
    <property type="entry name" value="GFO_IDH_MocA_C3"/>
    <property type="match status" value="1"/>
</dbReference>
<dbReference type="Pfam" id="PF01408">
    <property type="entry name" value="GFO_IDH_MocA"/>
    <property type="match status" value="1"/>
</dbReference>
<evidence type="ECO:0000259" key="3">
    <source>
        <dbReference type="Pfam" id="PF22725"/>
    </source>
</evidence>
<dbReference type="InterPro" id="IPR000683">
    <property type="entry name" value="Gfo/Idh/MocA-like_OxRdtase_N"/>
</dbReference>
<proteinExistence type="predicted"/>
<dbReference type="InterPro" id="IPR055170">
    <property type="entry name" value="GFO_IDH_MocA-like_dom"/>
</dbReference>
<reference evidence="4 5" key="1">
    <citation type="submission" date="2017-07" db="EMBL/GenBank/DDBJ databases">
        <title>Genome sequencing and assembly of Paenibacillus rigui.</title>
        <authorList>
            <person name="Mayilraj S."/>
        </authorList>
    </citation>
    <scope>NUCLEOTIDE SEQUENCE [LARGE SCALE GENOMIC DNA]</scope>
    <source>
        <strain evidence="4 5">JCM 16352</strain>
    </source>
</reference>
<name>A0A229UTS6_9BACL</name>
<sequence>MIKVAMLSFWHVHAKDYARQATEHPGTEIVAVWDEIPERGRKEAEARGVRFYDELSELLAQPDIDAVIVDTPTNLHRDVMVAAAQAGKHIFTEKVVATTLREVNEILAAVEAAGVKLTVSLPRLNADYTLAVQDILNQGLLGQVTLVRTRLSHNGAVPSERGPHGWLPEHFYNAEQCGGGAMIDLGCHPMYLARLFLGMPDSITANYGYVTGKEVEDNAVSVLRYTNGALAVVEAGFVNRHSPFVIEVHGTEGSLLYSTHDNQLLVRSSKLGDEGAQAWQVRSELPANRLSAFDQWVAHIEQDTYAAENIGLAVDLTRLMEASNRSARTGAAFSLNELAQ</sequence>
<dbReference type="Proteomes" id="UP000215509">
    <property type="component" value="Unassembled WGS sequence"/>
</dbReference>
<dbReference type="InterPro" id="IPR050463">
    <property type="entry name" value="Gfo/Idh/MocA_oxidrdct_glycsds"/>
</dbReference>
<organism evidence="4 5">
    <name type="scientific">Paenibacillus rigui</name>
    <dbReference type="NCBI Taxonomy" id="554312"/>
    <lineage>
        <taxon>Bacteria</taxon>
        <taxon>Bacillati</taxon>
        <taxon>Bacillota</taxon>
        <taxon>Bacilli</taxon>
        <taxon>Bacillales</taxon>
        <taxon>Paenibacillaceae</taxon>
        <taxon>Paenibacillus</taxon>
    </lineage>
</organism>